<gene>
    <name evidence="10" type="ORF">E3P99_02878</name>
</gene>
<evidence type="ECO:0000256" key="1">
    <source>
        <dbReference type="ARBA" id="ARBA00004123"/>
    </source>
</evidence>
<dbReference type="PANTHER" id="PTHR12708">
    <property type="entry name" value="DNA POLYMERASE EPSILON SUBUNIT B"/>
    <property type="match status" value="1"/>
</dbReference>
<dbReference type="GO" id="GO:0042276">
    <property type="term" value="P:error-prone translesion synthesis"/>
    <property type="evidence" value="ECO:0007669"/>
    <property type="project" value="TreeGrafter"/>
</dbReference>
<dbReference type="EMBL" id="SPNW01000045">
    <property type="protein sequence ID" value="TIA87951.1"/>
    <property type="molecule type" value="Genomic_DNA"/>
</dbReference>
<keyword evidence="11" id="KW-1185">Reference proteome</keyword>
<evidence type="ECO:0000256" key="5">
    <source>
        <dbReference type="ARBA" id="ARBA00023125"/>
    </source>
</evidence>
<evidence type="ECO:0000256" key="3">
    <source>
        <dbReference type="ARBA" id="ARBA00016011"/>
    </source>
</evidence>
<dbReference type="InterPro" id="IPR046341">
    <property type="entry name" value="SET_dom_sf"/>
</dbReference>
<dbReference type="GO" id="GO:0006261">
    <property type="term" value="P:DNA-templated DNA replication"/>
    <property type="evidence" value="ECO:0007669"/>
    <property type="project" value="InterPro"/>
</dbReference>
<dbReference type="PROSITE" id="PS50280">
    <property type="entry name" value="SET"/>
    <property type="match status" value="1"/>
</dbReference>
<dbReference type="InterPro" id="IPR007185">
    <property type="entry name" value="DNA_pol_a/d/e_bsu"/>
</dbReference>
<dbReference type="AlphaFoldDB" id="A0A4T0FI73"/>
<sequence length="1031" mass="116506">MSGVNDSATWREVVLKIFSKKHSLSLTPQSLAFLVNVAQTYSLNATNLASIADSLALAYLKQDDCSSIVDADVLQKVYLNLQLNYAGGMSTLDGDNDDYINEDEIDPRNYLKIVDSFDIPRYAYAVNNKSFVRHHSQSVAGQPSSLSQLWLDRYNIIKQIILRNEFFSPPSTINSHSHDRDNYMKITSTKNLLGRHGHRFMLFGMLSQTTDGRHALQDPDGVVVLDLTEAVPGEGLFTEGSFVLVDGVYQLDTDEPVFKVYGIGHPPSEKRASSQSVHGHVDFLGLGSISLKDQKLYQRIEKSLDHVGFIVLSDVWLNELSTQTSLKRLFEGYNSAFNEFRPLMFVLCGNFTSQPITTSREIKEYEESWNKLADIICEYPLLAQHSTFVLVPGPNDPWSSGTTSTLPRKRVPLAFTRAFEARVSRAFFTSNPVRIRYFSQEIVVCRDDAMSRILRNNVKVKEEDGEEGDVDVKLKKYLVQTIIDQAHLSPFSINTRPVLWEYDHTLRLYPIPTALILADKYDRYELKYEGCRVFNPGSFSFGMLGSDSSNSKPRLWSVYRPWNQEVEYSELPGEEYAHAFAACVTDPLKFSPPSFLSQRITSSGHVDAMHNLPVELLYKLLEYASELSRTCRHLNMLSKELCLVSIAGPKSPTVQSFNLDGKGLYERVENDEFEKYLAALASDKQLARTVEQLRYRDLDTPNGKMLQHCTALPNLRCLVIQSTNLEWAGEMGEMRRLQTLHIKSIVAAEHVPLSSILEKCPSLCTLSIDMVFYKHYTQDYLAQLENVPVNGHAISTVVLRHKLCVAVYTPQKIAQSVDGSDVRGLKRLTDRAHVVATLAKVYGWSSDEHVVERELASSTHRKPAPQPSQDAHHQHARQRTWGVRECADTEWRSGGDIPGAAVHAGGWWCSGVEKTSSQKQTQEYSQHGKHTALDDYTFVWPDRSGRMGLALGIGSMFNHNRYPNVSYSIDTHALTISFKTIKHIHVGDELCISYGPESKLWWRSKDDVDEDVEDEVKDMTELEMLQCNYGS</sequence>
<comment type="subcellular location">
    <subcellularLocation>
        <location evidence="1">Nucleus</location>
    </subcellularLocation>
</comment>
<feature type="region of interest" description="Disordered" evidence="8">
    <location>
        <begin position="853"/>
        <end position="879"/>
    </location>
</feature>
<dbReference type="PANTHER" id="PTHR12708:SF0">
    <property type="entry name" value="DNA POLYMERASE EPSILON SUBUNIT 2"/>
    <property type="match status" value="1"/>
</dbReference>
<dbReference type="InterPro" id="IPR016266">
    <property type="entry name" value="POLE2"/>
</dbReference>
<reference evidence="10 11" key="1">
    <citation type="submission" date="2019-03" db="EMBL/GenBank/DDBJ databases">
        <title>Sequencing 23 genomes of Wallemia ichthyophaga.</title>
        <authorList>
            <person name="Gostincar C."/>
        </authorList>
    </citation>
    <scope>NUCLEOTIDE SEQUENCE [LARGE SCALE GENOMIC DNA]</scope>
    <source>
        <strain evidence="10 11">EXF-5753</strain>
    </source>
</reference>
<dbReference type="SUPFAM" id="SSF82199">
    <property type="entry name" value="SET domain"/>
    <property type="match status" value="1"/>
</dbReference>
<dbReference type="Pfam" id="PF04042">
    <property type="entry name" value="DNA_pol_E_B"/>
    <property type="match status" value="1"/>
</dbReference>
<dbReference type="OrthoDB" id="10254730at2759"/>
<evidence type="ECO:0000259" key="9">
    <source>
        <dbReference type="PROSITE" id="PS50280"/>
    </source>
</evidence>
<dbReference type="GO" id="GO:0008622">
    <property type="term" value="C:epsilon DNA polymerase complex"/>
    <property type="evidence" value="ECO:0007669"/>
    <property type="project" value="InterPro"/>
</dbReference>
<evidence type="ECO:0000256" key="7">
    <source>
        <dbReference type="ARBA" id="ARBA00032930"/>
    </source>
</evidence>
<protein>
    <recommendedName>
        <fullName evidence="3">DNA polymerase epsilon subunit B</fullName>
    </recommendedName>
    <alternativeName>
        <fullName evidence="7">DNA polymerase II subunit 2</fullName>
    </alternativeName>
</protein>
<dbReference type="Proteomes" id="UP000310189">
    <property type="component" value="Unassembled WGS sequence"/>
</dbReference>
<dbReference type="Gene3D" id="2.170.270.10">
    <property type="entry name" value="SET domain"/>
    <property type="match status" value="1"/>
</dbReference>
<evidence type="ECO:0000256" key="6">
    <source>
        <dbReference type="ARBA" id="ARBA00023242"/>
    </source>
</evidence>
<evidence type="ECO:0000313" key="10">
    <source>
        <dbReference type="EMBL" id="TIA87951.1"/>
    </source>
</evidence>
<keyword evidence="6" id="KW-0539">Nucleus</keyword>
<evidence type="ECO:0000256" key="2">
    <source>
        <dbReference type="ARBA" id="ARBA00009560"/>
    </source>
</evidence>
<dbReference type="GO" id="GO:0003677">
    <property type="term" value="F:DNA binding"/>
    <property type="evidence" value="ECO:0007669"/>
    <property type="project" value="UniProtKB-KW"/>
</dbReference>
<name>A0A4T0FI73_9BASI</name>
<keyword evidence="4" id="KW-0235">DNA replication</keyword>
<feature type="domain" description="SET" evidence="9">
    <location>
        <begin position="716"/>
        <end position="995"/>
    </location>
</feature>
<evidence type="ECO:0000256" key="4">
    <source>
        <dbReference type="ARBA" id="ARBA00022705"/>
    </source>
</evidence>
<evidence type="ECO:0000313" key="11">
    <source>
        <dbReference type="Proteomes" id="UP000310189"/>
    </source>
</evidence>
<dbReference type="Pfam" id="PF00856">
    <property type="entry name" value="SET"/>
    <property type="match status" value="1"/>
</dbReference>
<keyword evidence="5" id="KW-0238">DNA-binding</keyword>
<evidence type="ECO:0000256" key="8">
    <source>
        <dbReference type="SAM" id="MobiDB-lite"/>
    </source>
</evidence>
<proteinExistence type="inferred from homology"/>
<comment type="similarity">
    <text evidence="2">Belongs to the DNA polymerase epsilon subunit B family.</text>
</comment>
<comment type="caution">
    <text evidence="10">The sequence shown here is derived from an EMBL/GenBank/DDBJ whole genome shotgun (WGS) entry which is preliminary data.</text>
</comment>
<organism evidence="10 11">
    <name type="scientific">Wallemia hederae</name>
    <dbReference type="NCBI Taxonomy" id="1540922"/>
    <lineage>
        <taxon>Eukaryota</taxon>
        <taxon>Fungi</taxon>
        <taxon>Dikarya</taxon>
        <taxon>Basidiomycota</taxon>
        <taxon>Wallemiomycotina</taxon>
        <taxon>Wallemiomycetes</taxon>
        <taxon>Wallemiales</taxon>
        <taxon>Wallemiaceae</taxon>
        <taxon>Wallemia</taxon>
    </lineage>
</organism>
<accession>A0A4T0FI73</accession>
<dbReference type="InterPro" id="IPR001214">
    <property type="entry name" value="SET_dom"/>
</dbReference>